<reference evidence="1" key="2">
    <citation type="submission" date="2020-05" db="UniProtKB">
        <authorList>
            <consortium name="EnsemblMetazoa"/>
        </authorList>
    </citation>
    <scope>IDENTIFICATION</scope>
    <source>
        <strain evidence="1">IAEA</strain>
    </source>
</reference>
<keyword evidence="2" id="KW-1185">Reference proteome</keyword>
<dbReference type="Proteomes" id="UP000092445">
    <property type="component" value="Unassembled WGS sequence"/>
</dbReference>
<evidence type="ECO:0000313" key="2">
    <source>
        <dbReference type="Proteomes" id="UP000092445"/>
    </source>
</evidence>
<dbReference type="VEuPathDB" id="VectorBase:GPAI018326"/>
<name>A0A1A9ZLG9_GLOPL</name>
<accession>A0A1A9ZLG9</accession>
<dbReference type="AlphaFoldDB" id="A0A1A9ZLG9"/>
<proteinExistence type="predicted"/>
<protein>
    <submittedName>
        <fullName evidence="1">Uncharacterized protein</fullName>
    </submittedName>
</protein>
<organism evidence="1 2">
    <name type="scientific">Glossina pallidipes</name>
    <name type="common">Tsetse fly</name>
    <dbReference type="NCBI Taxonomy" id="7398"/>
    <lineage>
        <taxon>Eukaryota</taxon>
        <taxon>Metazoa</taxon>
        <taxon>Ecdysozoa</taxon>
        <taxon>Arthropoda</taxon>
        <taxon>Hexapoda</taxon>
        <taxon>Insecta</taxon>
        <taxon>Pterygota</taxon>
        <taxon>Neoptera</taxon>
        <taxon>Endopterygota</taxon>
        <taxon>Diptera</taxon>
        <taxon>Brachycera</taxon>
        <taxon>Muscomorpha</taxon>
        <taxon>Hippoboscoidea</taxon>
        <taxon>Glossinidae</taxon>
        <taxon>Glossina</taxon>
    </lineage>
</organism>
<reference evidence="2" key="1">
    <citation type="submission" date="2014-03" db="EMBL/GenBank/DDBJ databases">
        <authorList>
            <person name="Aksoy S."/>
            <person name="Warren W."/>
            <person name="Wilson R.K."/>
        </authorList>
    </citation>
    <scope>NUCLEOTIDE SEQUENCE [LARGE SCALE GENOMIC DNA]</scope>
    <source>
        <strain evidence="2">IAEA</strain>
    </source>
</reference>
<dbReference type="EnsemblMetazoa" id="GPAI018326-RA">
    <property type="protein sequence ID" value="GPAI018326-PA"/>
    <property type="gene ID" value="GPAI018326"/>
</dbReference>
<sequence>MDLMLALRLIIARIPSYVLKDTMSQLEGPYDLDVRVVISRIIYTENRFQALDPDFIHWRFLLIYTHTWPYITRRKISLELQGPITSENVFGGLFNIPFFVVAEEYPMKFAEKHVRIYTVKRSPSSTSEQHVVSERKTHLFAATTAIDSYENNNKNNCDWFKINEIIIIKLLIKSLRIVRKQWLLAASLV</sequence>
<evidence type="ECO:0000313" key="1">
    <source>
        <dbReference type="EnsemblMetazoa" id="GPAI018326-PA"/>
    </source>
</evidence>